<protein>
    <recommendedName>
        <fullName evidence="4 5">Large ribosomal subunit protein uL29</fullName>
    </recommendedName>
</protein>
<dbReference type="InterPro" id="IPR050063">
    <property type="entry name" value="Ribosomal_protein_uL29"/>
</dbReference>
<dbReference type="Proteomes" id="UP000604083">
    <property type="component" value="Unassembled WGS sequence"/>
</dbReference>
<accession>A0A934RMT2</accession>
<dbReference type="Pfam" id="PF00831">
    <property type="entry name" value="Ribosomal_L29"/>
    <property type="match status" value="1"/>
</dbReference>
<dbReference type="SUPFAM" id="SSF46561">
    <property type="entry name" value="Ribosomal protein L29 (L29p)"/>
    <property type="match status" value="1"/>
</dbReference>
<sequence>MAATKAKDLRELGSEELTKRLQDLKTEGVTLRIQQATGQLENTARIRSVRREVAQVMTILNERRGQA</sequence>
<dbReference type="InterPro" id="IPR036049">
    <property type="entry name" value="Ribosomal_uL29_sf"/>
</dbReference>
<dbReference type="RefSeq" id="WP_200392117.1">
    <property type="nucleotide sequence ID" value="NZ_JAENIO010000029.1"/>
</dbReference>
<dbReference type="GO" id="GO:0022625">
    <property type="term" value="C:cytosolic large ribosomal subunit"/>
    <property type="evidence" value="ECO:0007669"/>
    <property type="project" value="TreeGrafter"/>
</dbReference>
<dbReference type="NCBIfam" id="TIGR00012">
    <property type="entry name" value="L29"/>
    <property type="match status" value="1"/>
</dbReference>
<comment type="similarity">
    <text evidence="1 5">Belongs to the universal ribosomal protein uL29 family.</text>
</comment>
<evidence type="ECO:0000256" key="3">
    <source>
        <dbReference type="ARBA" id="ARBA00023274"/>
    </source>
</evidence>
<keyword evidence="7" id="KW-1185">Reference proteome</keyword>
<dbReference type="GO" id="GO:0006412">
    <property type="term" value="P:translation"/>
    <property type="evidence" value="ECO:0007669"/>
    <property type="project" value="UniProtKB-UniRule"/>
</dbReference>
<name>A0A934RMT2_9BACT</name>
<dbReference type="Gene3D" id="1.10.287.310">
    <property type="match status" value="1"/>
</dbReference>
<dbReference type="PROSITE" id="PS00579">
    <property type="entry name" value="RIBOSOMAL_L29"/>
    <property type="match status" value="1"/>
</dbReference>
<dbReference type="InterPro" id="IPR018254">
    <property type="entry name" value="Ribosomal_uL29_CS"/>
</dbReference>
<reference evidence="6" key="1">
    <citation type="submission" date="2021-01" db="EMBL/GenBank/DDBJ databases">
        <title>Modified the classification status of verrucomicrobia.</title>
        <authorList>
            <person name="Feng X."/>
        </authorList>
    </citation>
    <scope>NUCLEOTIDE SEQUENCE</scope>
    <source>
        <strain evidence="6">KCTC 12986</strain>
    </source>
</reference>
<proteinExistence type="inferred from homology"/>
<dbReference type="InterPro" id="IPR001854">
    <property type="entry name" value="Ribosomal_uL29"/>
</dbReference>
<keyword evidence="3 5" id="KW-0687">Ribonucleoprotein</keyword>
<evidence type="ECO:0000256" key="4">
    <source>
        <dbReference type="ARBA" id="ARBA00035204"/>
    </source>
</evidence>
<evidence type="ECO:0000256" key="1">
    <source>
        <dbReference type="ARBA" id="ARBA00009254"/>
    </source>
</evidence>
<dbReference type="HAMAP" id="MF_00374">
    <property type="entry name" value="Ribosomal_uL29"/>
    <property type="match status" value="1"/>
</dbReference>
<gene>
    <name evidence="5 6" type="primary">rpmC</name>
    <name evidence="6" type="ORF">JIN78_11470</name>
</gene>
<evidence type="ECO:0000256" key="2">
    <source>
        <dbReference type="ARBA" id="ARBA00022980"/>
    </source>
</evidence>
<evidence type="ECO:0000313" key="6">
    <source>
        <dbReference type="EMBL" id="MBK1834682.1"/>
    </source>
</evidence>
<evidence type="ECO:0000313" key="7">
    <source>
        <dbReference type="Proteomes" id="UP000604083"/>
    </source>
</evidence>
<keyword evidence="2 5" id="KW-0689">Ribosomal protein</keyword>
<comment type="caution">
    <text evidence="6">The sequence shown here is derived from an EMBL/GenBank/DDBJ whole genome shotgun (WGS) entry which is preliminary data.</text>
</comment>
<organism evidence="6 7">
    <name type="scientific">Roseibacillus ishigakijimensis</name>
    <dbReference type="NCBI Taxonomy" id="454146"/>
    <lineage>
        <taxon>Bacteria</taxon>
        <taxon>Pseudomonadati</taxon>
        <taxon>Verrucomicrobiota</taxon>
        <taxon>Verrucomicrobiia</taxon>
        <taxon>Verrucomicrobiales</taxon>
        <taxon>Verrucomicrobiaceae</taxon>
        <taxon>Roseibacillus</taxon>
    </lineage>
</organism>
<dbReference type="FunFam" id="1.10.287.310:FF:000001">
    <property type="entry name" value="50S ribosomal protein L29"/>
    <property type="match status" value="1"/>
</dbReference>
<dbReference type="AlphaFoldDB" id="A0A934RMT2"/>
<dbReference type="CDD" id="cd00427">
    <property type="entry name" value="Ribosomal_L29_HIP"/>
    <property type="match status" value="1"/>
</dbReference>
<dbReference type="PANTHER" id="PTHR10916">
    <property type="entry name" value="60S RIBOSOMAL PROTEIN L35/50S RIBOSOMAL PROTEIN L29"/>
    <property type="match status" value="1"/>
</dbReference>
<evidence type="ECO:0000256" key="5">
    <source>
        <dbReference type="HAMAP-Rule" id="MF_00374"/>
    </source>
</evidence>
<dbReference type="GO" id="GO:0003735">
    <property type="term" value="F:structural constituent of ribosome"/>
    <property type="evidence" value="ECO:0007669"/>
    <property type="project" value="InterPro"/>
</dbReference>
<dbReference type="PANTHER" id="PTHR10916:SF0">
    <property type="entry name" value="LARGE RIBOSOMAL SUBUNIT PROTEIN UL29C"/>
    <property type="match status" value="1"/>
</dbReference>
<dbReference type="EMBL" id="JAENIO010000029">
    <property type="protein sequence ID" value="MBK1834682.1"/>
    <property type="molecule type" value="Genomic_DNA"/>
</dbReference>